<dbReference type="Gene3D" id="3.10.450.50">
    <property type="match status" value="1"/>
</dbReference>
<dbReference type="SUPFAM" id="SSF54427">
    <property type="entry name" value="NTF2-like"/>
    <property type="match status" value="1"/>
</dbReference>
<dbReference type="Pfam" id="PF13577">
    <property type="entry name" value="SnoaL_4"/>
    <property type="match status" value="1"/>
</dbReference>
<evidence type="ECO:0000313" key="3">
    <source>
        <dbReference type="Proteomes" id="UP000054624"/>
    </source>
</evidence>
<dbReference type="STRING" id="1777137.AWB76_07636"/>
<gene>
    <name evidence="2" type="ORF">AWB76_07636</name>
</gene>
<name>A0A158DWM5_9BURK</name>
<evidence type="ECO:0000259" key="1">
    <source>
        <dbReference type="Pfam" id="PF13577"/>
    </source>
</evidence>
<feature type="domain" description="SnoaL-like" evidence="1">
    <location>
        <begin position="8"/>
        <end position="130"/>
    </location>
</feature>
<protein>
    <submittedName>
        <fullName evidence="2">SnoaL-like domain protein</fullName>
    </submittedName>
</protein>
<dbReference type="InterPro" id="IPR032710">
    <property type="entry name" value="NTF2-like_dom_sf"/>
</dbReference>
<proteinExistence type="predicted"/>
<dbReference type="OrthoDB" id="7605094at2"/>
<dbReference type="RefSeq" id="WP_061165130.1">
    <property type="nucleotide sequence ID" value="NZ_FCOI02000060.1"/>
</dbReference>
<dbReference type="InterPro" id="IPR037401">
    <property type="entry name" value="SnoaL-like"/>
</dbReference>
<reference evidence="3" key="1">
    <citation type="submission" date="2016-01" db="EMBL/GenBank/DDBJ databases">
        <authorList>
            <person name="Peeters Charlotte."/>
        </authorList>
    </citation>
    <scope>NUCLEOTIDE SEQUENCE [LARGE SCALE GENOMIC DNA]</scope>
</reference>
<dbReference type="EMBL" id="FCOI02000060">
    <property type="protein sequence ID" value="SAK99031.1"/>
    <property type="molecule type" value="Genomic_DNA"/>
</dbReference>
<evidence type="ECO:0000313" key="2">
    <source>
        <dbReference type="EMBL" id="SAK99031.1"/>
    </source>
</evidence>
<accession>A0A158DWM5</accession>
<dbReference type="AlphaFoldDB" id="A0A158DWM5"/>
<organism evidence="2 3">
    <name type="scientific">Caballeronia temeraria</name>
    <dbReference type="NCBI Taxonomy" id="1777137"/>
    <lineage>
        <taxon>Bacteria</taxon>
        <taxon>Pseudomonadati</taxon>
        <taxon>Pseudomonadota</taxon>
        <taxon>Betaproteobacteria</taxon>
        <taxon>Burkholderiales</taxon>
        <taxon>Burkholderiaceae</taxon>
        <taxon>Caballeronia</taxon>
    </lineage>
</organism>
<sequence length="140" mass="15585">MSNEANLAASMACTATVFEFFRCLDERTHEKALSLFAPDGVWYRNGDELRGRESIGEALAARPDSRRTFHAVCNPLVSLADANHAEVRFFLMAFEAQRTDAASASPMTPSAVRRCVDTLTFDGQRWLIASKSSERHLPFV</sequence>
<keyword evidence="3" id="KW-1185">Reference proteome</keyword>
<dbReference type="CDD" id="cd00531">
    <property type="entry name" value="NTF2_like"/>
    <property type="match status" value="1"/>
</dbReference>
<dbReference type="Proteomes" id="UP000054624">
    <property type="component" value="Unassembled WGS sequence"/>
</dbReference>